<dbReference type="AlphaFoldDB" id="A0A0F7BYF8"/>
<accession>A0A0F7BYF8</accession>
<name>A0A0F7BYF8_BRELA</name>
<dbReference type="RefSeq" id="WP_051870398.1">
    <property type="nucleotide sequence ID" value="NZ_CP011074.1"/>
</dbReference>
<gene>
    <name evidence="1" type="ORF">EX87_02845</name>
</gene>
<sequence>MAKQHIEKINDTEYTLQHPGMRAAVQMRDRCKNKHGVLIEENYFAELMKHVIVHPKVSWSYFDDEKGEDFDELMTLASEFVNTSYSSFRKSRLQDESKE</sequence>
<proteinExistence type="predicted"/>
<protein>
    <submittedName>
        <fullName evidence="1">Uncharacterized protein</fullName>
    </submittedName>
</protein>
<reference evidence="1" key="1">
    <citation type="submission" date="2015-03" db="EMBL/GenBank/DDBJ databases">
        <title>MIGS Cultured Bacterial/Archaeal sample from Brevibacillus laterosporus.</title>
        <authorList>
            <person name="Zeng D."/>
            <person name="Zhu L."/>
            <person name="Dong G."/>
            <person name="Ye W."/>
            <person name="Ren D."/>
            <person name="Wu L."/>
            <person name="Xu J."/>
            <person name="Li G."/>
            <person name="Guo L."/>
        </authorList>
    </citation>
    <scope>NUCLEOTIDE SEQUENCE</scope>
    <source>
        <strain evidence="1">B9</strain>
    </source>
</reference>
<evidence type="ECO:0000313" key="1">
    <source>
        <dbReference type="EMBL" id="AKF92727.1"/>
    </source>
</evidence>
<organism evidence="1">
    <name type="scientific">Brevibacillus laterosporus</name>
    <name type="common">Bacillus laterosporus</name>
    <dbReference type="NCBI Taxonomy" id="1465"/>
    <lineage>
        <taxon>Bacteria</taxon>
        <taxon>Bacillati</taxon>
        <taxon>Bacillota</taxon>
        <taxon>Bacilli</taxon>
        <taxon>Bacillales</taxon>
        <taxon>Paenibacillaceae</taxon>
        <taxon>Brevibacillus</taxon>
    </lineage>
</organism>
<dbReference type="EMBL" id="CP011074">
    <property type="protein sequence ID" value="AKF92727.1"/>
    <property type="molecule type" value="Genomic_DNA"/>
</dbReference>